<organism evidence="3">
    <name type="scientific">Minutocellus polymorphus</name>
    <dbReference type="NCBI Taxonomy" id="265543"/>
    <lineage>
        <taxon>Eukaryota</taxon>
        <taxon>Sar</taxon>
        <taxon>Stramenopiles</taxon>
        <taxon>Ochrophyta</taxon>
        <taxon>Bacillariophyta</taxon>
        <taxon>Mediophyceae</taxon>
        <taxon>Cymatosirophycidae</taxon>
        <taxon>Cymatosirales</taxon>
        <taxon>Cymatosiraceae</taxon>
        <taxon>Minutocellus</taxon>
    </lineage>
</organism>
<feature type="domain" description="NADP-dependent oxidoreductase" evidence="2">
    <location>
        <begin position="85"/>
        <end position="285"/>
    </location>
</feature>
<dbReference type="Pfam" id="PF00248">
    <property type="entry name" value="Aldo_ket_red"/>
    <property type="match status" value="1"/>
</dbReference>
<dbReference type="EMBL" id="HBEJ01014972">
    <property type="protein sequence ID" value="CAD8375996.1"/>
    <property type="molecule type" value="Transcribed_RNA"/>
</dbReference>
<keyword evidence="1" id="KW-0472">Membrane</keyword>
<protein>
    <recommendedName>
        <fullName evidence="2">NADP-dependent oxidoreductase domain-containing protein</fullName>
    </recommendedName>
</protein>
<keyword evidence="1" id="KW-0812">Transmembrane</keyword>
<proteinExistence type="predicted"/>
<dbReference type="AlphaFoldDB" id="A0A7S0AW42"/>
<name>A0A7S0AW42_9STRA</name>
<reference evidence="3" key="1">
    <citation type="submission" date="2021-01" db="EMBL/GenBank/DDBJ databases">
        <authorList>
            <person name="Corre E."/>
            <person name="Pelletier E."/>
            <person name="Niang G."/>
            <person name="Scheremetjew M."/>
            <person name="Finn R."/>
            <person name="Kale V."/>
            <person name="Holt S."/>
            <person name="Cochrane G."/>
            <person name="Meng A."/>
            <person name="Brown T."/>
            <person name="Cohen L."/>
        </authorList>
    </citation>
    <scope>NUCLEOTIDE SEQUENCE</scope>
    <source>
        <strain evidence="3">CCMP3303</strain>
    </source>
</reference>
<dbReference type="InterPro" id="IPR036812">
    <property type="entry name" value="NAD(P)_OxRdtase_dom_sf"/>
</dbReference>
<evidence type="ECO:0000256" key="1">
    <source>
        <dbReference type="SAM" id="Phobius"/>
    </source>
</evidence>
<dbReference type="Gene3D" id="3.20.20.100">
    <property type="entry name" value="NADP-dependent oxidoreductase domain"/>
    <property type="match status" value="1"/>
</dbReference>
<dbReference type="PRINTS" id="PR00069">
    <property type="entry name" value="ALDKETRDTASE"/>
</dbReference>
<dbReference type="PANTHER" id="PTHR11732">
    <property type="entry name" value="ALDO/KETO REDUCTASE"/>
    <property type="match status" value="1"/>
</dbReference>
<dbReference type="InterPro" id="IPR023210">
    <property type="entry name" value="NADP_OxRdtase_dom"/>
</dbReference>
<dbReference type="SUPFAM" id="SSF51430">
    <property type="entry name" value="NAD(P)-linked oxidoreductase"/>
    <property type="match status" value="1"/>
</dbReference>
<feature type="transmembrane region" description="Helical" evidence="1">
    <location>
        <begin position="42"/>
        <end position="60"/>
    </location>
</feature>
<evidence type="ECO:0000259" key="2">
    <source>
        <dbReference type="Pfam" id="PF00248"/>
    </source>
</evidence>
<accession>A0A7S0AW42</accession>
<gene>
    <name evidence="3" type="ORF">MPOL1434_LOCUS8779</name>
</gene>
<sequence>MRRKNVAMSWNSSASWPAQDVGAGSAGMKPKSSSNGFATSSWIARILAVFFSLAGLVWHLHGRGDPHIGQEKKSNAKKKAEMGRLVFGTNKHFDKTAANVLQAIRDGGYTHIVSCGRHANYNEEGSGEGIRQALQGSAVSSREDLFLQTCFVADTNPDYDKTWSPATTSDTATSDLTISQKVRLSVESSLKNLNTTYLDVVLYHNLKSKIDPYEKIREAWSELEKFVDQGTVRYLGLTNVHDLDFLQRFHSDVRVKPTILQNRFHANRQFNVPLRSFIREHNLTWQAFWILTGNGGTVGGPVAKDIAKNYNVTPQQVIFAFVLSLGATPMIGSATAQHLRQDMDVTSELLSQEDRIRFAEALGKPDLVEM</sequence>
<keyword evidence="1" id="KW-1133">Transmembrane helix</keyword>
<evidence type="ECO:0000313" key="3">
    <source>
        <dbReference type="EMBL" id="CAD8375996.1"/>
    </source>
</evidence>
<dbReference type="InterPro" id="IPR020471">
    <property type="entry name" value="AKR"/>
</dbReference>
<dbReference type="GO" id="GO:0016491">
    <property type="term" value="F:oxidoreductase activity"/>
    <property type="evidence" value="ECO:0007669"/>
    <property type="project" value="InterPro"/>
</dbReference>